<reference evidence="1 2" key="1">
    <citation type="submission" date="2014-10" db="EMBL/GenBank/DDBJ databases">
        <title>Genome sequence of Clostridium aceticum DSM 1496.</title>
        <authorList>
            <person name="Poehlein A."/>
            <person name="Schiel-Bengelsdorf B."/>
            <person name="Gottschalk G."/>
            <person name="Duerre P."/>
            <person name="Daniel R."/>
        </authorList>
    </citation>
    <scope>NUCLEOTIDE SEQUENCE [LARGE SCALE GENOMIC DNA]</scope>
    <source>
        <strain evidence="1 2">DSM 1496</strain>
    </source>
</reference>
<dbReference type="Gene3D" id="3.90.550.10">
    <property type="entry name" value="Spore Coat Polysaccharide Biosynthesis Protein SpsA, Chain A"/>
    <property type="match status" value="1"/>
</dbReference>
<dbReference type="InterPro" id="IPR025877">
    <property type="entry name" value="MobA-like_NTP_Trfase"/>
</dbReference>
<dbReference type="GO" id="GO:0016779">
    <property type="term" value="F:nucleotidyltransferase activity"/>
    <property type="evidence" value="ECO:0007669"/>
    <property type="project" value="UniProtKB-ARBA"/>
</dbReference>
<evidence type="ECO:0000313" key="2">
    <source>
        <dbReference type="Proteomes" id="UP000035704"/>
    </source>
</evidence>
<dbReference type="AlphaFoldDB" id="A0A0D8I543"/>
<dbReference type="SUPFAM" id="SSF53448">
    <property type="entry name" value="Nucleotide-diphospho-sugar transferases"/>
    <property type="match status" value="1"/>
</dbReference>
<evidence type="ECO:0000313" key="1">
    <source>
        <dbReference type="EMBL" id="AKL97135.1"/>
    </source>
</evidence>
<keyword evidence="2" id="KW-1185">Reference proteome</keyword>
<dbReference type="OrthoDB" id="159246at2"/>
<name>A0A0D8I543_9CLOT</name>
<proteinExistence type="predicted"/>
<gene>
    <name evidence="1" type="ORF">CACET_c37070</name>
</gene>
<dbReference type="EMBL" id="CP009687">
    <property type="protein sequence ID" value="AKL97135.1"/>
    <property type="molecule type" value="Genomic_DNA"/>
</dbReference>
<dbReference type="InterPro" id="IPR029044">
    <property type="entry name" value="Nucleotide-diphossugar_trans"/>
</dbReference>
<protein>
    <submittedName>
        <fullName evidence="1">Molybdopterin-guanine dinucleotide biosynthesis protein A</fullName>
    </submittedName>
</protein>
<dbReference type="Proteomes" id="UP000035704">
    <property type="component" value="Chromosome"/>
</dbReference>
<dbReference type="STRING" id="84022.CACET_c37070"/>
<dbReference type="PATRIC" id="fig|84022.5.peg.3383"/>
<dbReference type="Pfam" id="PF12804">
    <property type="entry name" value="NTP_transf_3"/>
    <property type="match status" value="1"/>
</dbReference>
<sequence length="244" mass="27396">MKTIILAGEGKKDETGFPVSKGAFPMKGIPMIQYVVNCLRSSGCVDTLIAVGNLQDLKPIIDSQVDLLLQQKSSMMDNLLEALSYVEGEEAVLITTCDIPLIHRDVVKSFIETALEMKVDICYPIVEKQICQKCYPDVKRTYVHLKDGSFTGGNMIVLSPPAIDKIEAPARWMIKYRKNPIKMSRALGFKFILGALFQQLTINGLEGYIEKRFGIRARAVISQYPEIASDIDNIRDVQQMEKYL</sequence>
<dbReference type="KEGG" id="cace:CACET_c37070"/>
<dbReference type="RefSeq" id="WP_044826554.1">
    <property type="nucleotide sequence ID" value="NZ_CP009687.1"/>
</dbReference>
<accession>A0A0D8I543</accession>
<organism evidence="1 2">
    <name type="scientific">Clostridium aceticum</name>
    <dbReference type="NCBI Taxonomy" id="84022"/>
    <lineage>
        <taxon>Bacteria</taxon>
        <taxon>Bacillati</taxon>
        <taxon>Bacillota</taxon>
        <taxon>Clostridia</taxon>
        <taxon>Eubacteriales</taxon>
        <taxon>Clostridiaceae</taxon>
        <taxon>Clostridium</taxon>
    </lineage>
</organism>